<name>A0A0D3FYB8_9ORYZ</name>
<protein>
    <submittedName>
        <fullName evidence="2">Uncharacterized protein</fullName>
    </submittedName>
</protein>
<reference evidence="2" key="2">
    <citation type="submission" date="2015-03" db="UniProtKB">
        <authorList>
            <consortium name="EnsemblPlants"/>
        </authorList>
    </citation>
    <scope>IDENTIFICATION</scope>
</reference>
<keyword evidence="1" id="KW-0732">Signal</keyword>
<dbReference type="HOGENOM" id="CLU_2152256_0_0_1"/>
<dbReference type="Proteomes" id="UP000026960">
    <property type="component" value="Chromosome 4"/>
</dbReference>
<dbReference type="Gramene" id="OBART04G19820.1">
    <property type="protein sequence ID" value="OBART04G19820.1"/>
    <property type="gene ID" value="OBART04G19820"/>
</dbReference>
<evidence type="ECO:0000313" key="2">
    <source>
        <dbReference type="EnsemblPlants" id="OBART04G19820.1"/>
    </source>
</evidence>
<dbReference type="EnsemblPlants" id="OBART04G19820.1">
    <property type="protein sequence ID" value="OBART04G19820.1"/>
    <property type="gene ID" value="OBART04G19820"/>
</dbReference>
<feature type="chain" id="PRO_5002262331" evidence="1">
    <location>
        <begin position="18"/>
        <end position="112"/>
    </location>
</feature>
<accession>A0A0D3FYB8</accession>
<dbReference type="PaxDb" id="65489-OBART04G19820.1"/>
<reference evidence="2" key="1">
    <citation type="journal article" date="2009" name="Rice">
        <title>De Novo Next Generation Sequencing of Plant Genomes.</title>
        <authorList>
            <person name="Rounsley S."/>
            <person name="Marri P.R."/>
            <person name="Yu Y."/>
            <person name="He R."/>
            <person name="Sisneros N."/>
            <person name="Goicoechea J.L."/>
            <person name="Lee S.J."/>
            <person name="Angelova A."/>
            <person name="Kudrna D."/>
            <person name="Luo M."/>
            <person name="Affourtit J."/>
            <person name="Desany B."/>
            <person name="Knight J."/>
            <person name="Niazi F."/>
            <person name="Egholm M."/>
            <person name="Wing R.A."/>
        </authorList>
    </citation>
    <scope>NUCLEOTIDE SEQUENCE [LARGE SCALE GENOMIC DNA]</scope>
    <source>
        <strain evidence="2">cv. IRGC 105608</strain>
    </source>
</reference>
<feature type="signal peptide" evidence="1">
    <location>
        <begin position="1"/>
        <end position="17"/>
    </location>
</feature>
<sequence>MAMAMAHVLVFPAPAQGRLGASAGGGAPQPPRLRFLSMLDGLPDDDQLLVDGLLALLLNMTISIGAPSFDTPRAAHARLVRHRTAPPPILGDVVRCSDLYSRRREGDCQERE</sequence>
<evidence type="ECO:0000256" key="1">
    <source>
        <dbReference type="SAM" id="SignalP"/>
    </source>
</evidence>
<evidence type="ECO:0000313" key="3">
    <source>
        <dbReference type="Proteomes" id="UP000026960"/>
    </source>
</evidence>
<organism evidence="2">
    <name type="scientific">Oryza barthii</name>
    <dbReference type="NCBI Taxonomy" id="65489"/>
    <lineage>
        <taxon>Eukaryota</taxon>
        <taxon>Viridiplantae</taxon>
        <taxon>Streptophyta</taxon>
        <taxon>Embryophyta</taxon>
        <taxon>Tracheophyta</taxon>
        <taxon>Spermatophyta</taxon>
        <taxon>Magnoliopsida</taxon>
        <taxon>Liliopsida</taxon>
        <taxon>Poales</taxon>
        <taxon>Poaceae</taxon>
        <taxon>BOP clade</taxon>
        <taxon>Oryzoideae</taxon>
        <taxon>Oryzeae</taxon>
        <taxon>Oryzinae</taxon>
        <taxon>Oryza</taxon>
    </lineage>
</organism>
<keyword evidence="3" id="KW-1185">Reference proteome</keyword>
<dbReference type="AlphaFoldDB" id="A0A0D3FYB8"/>
<proteinExistence type="predicted"/>